<dbReference type="RefSeq" id="WP_084045987.1">
    <property type="nucleotide sequence ID" value="NZ_FWWU01000005.1"/>
</dbReference>
<sequence length="76" mass="8396">MRGQLLPGHGVIMSQAAFCARVIEVIKASRPRYFATDHKVNCDFLAGIQSREVQQKRETALDASGLKLESVLPGRK</sequence>
<dbReference type="AlphaFoldDB" id="A0A1W1UKM4"/>
<reference evidence="1 2" key="1">
    <citation type="submission" date="2017-04" db="EMBL/GenBank/DDBJ databases">
        <authorList>
            <person name="Afonso C.L."/>
            <person name="Miller P.J."/>
            <person name="Scott M.A."/>
            <person name="Spackman E."/>
            <person name="Goraichik I."/>
            <person name="Dimitrov K.M."/>
            <person name="Suarez D.L."/>
            <person name="Swayne D.E."/>
        </authorList>
    </citation>
    <scope>NUCLEOTIDE SEQUENCE [LARGE SCALE GENOMIC DNA]</scope>
    <source>
        <strain evidence="1 2">KR-140</strain>
    </source>
</reference>
<keyword evidence="2" id="KW-1185">Reference proteome</keyword>
<protein>
    <submittedName>
        <fullName evidence="1">Uncharacterized protein</fullName>
    </submittedName>
</protein>
<gene>
    <name evidence="1" type="ORF">SAMN00790413_04646</name>
</gene>
<name>A0A1W1UKM4_9DEIO</name>
<evidence type="ECO:0000313" key="2">
    <source>
        <dbReference type="Proteomes" id="UP000192582"/>
    </source>
</evidence>
<proteinExistence type="predicted"/>
<organism evidence="1 2">
    <name type="scientific">Deinococcus hopiensis KR-140</name>
    <dbReference type="NCBI Taxonomy" id="695939"/>
    <lineage>
        <taxon>Bacteria</taxon>
        <taxon>Thermotogati</taxon>
        <taxon>Deinococcota</taxon>
        <taxon>Deinococci</taxon>
        <taxon>Deinococcales</taxon>
        <taxon>Deinococcaceae</taxon>
        <taxon>Deinococcus</taxon>
    </lineage>
</organism>
<dbReference type="Proteomes" id="UP000192582">
    <property type="component" value="Unassembled WGS sequence"/>
</dbReference>
<dbReference type="STRING" id="695939.SAMN00790413_04646"/>
<accession>A0A1W1UKM4</accession>
<dbReference type="EMBL" id="FWWU01000005">
    <property type="protein sequence ID" value="SMB81620.1"/>
    <property type="molecule type" value="Genomic_DNA"/>
</dbReference>
<evidence type="ECO:0000313" key="1">
    <source>
        <dbReference type="EMBL" id="SMB81620.1"/>
    </source>
</evidence>